<evidence type="ECO:0000256" key="1">
    <source>
        <dbReference type="ARBA" id="ARBA00003195"/>
    </source>
</evidence>
<organism evidence="11 12">
    <name type="scientific">Wallemia hederae</name>
    <dbReference type="NCBI Taxonomy" id="1540922"/>
    <lineage>
        <taxon>Eukaryota</taxon>
        <taxon>Fungi</taxon>
        <taxon>Dikarya</taxon>
        <taxon>Basidiomycota</taxon>
        <taxon>Wallemiomycotina</taxon>
        <taxon>Wallemiomycetes</taxon>
        <taxon>Wallemiales</taxon>
        <taxon>Wallemiaceae</taxon>
        <taxon>Wallemia</taxon>
    </lineage>
</organism>
<dbReference type="EMBL" id="SPNW01000057">
    <property type="protein sequence ID" value="TIA87376.1"/>
    <property type="molecule type" value="Genomic_DNA"/>
</dbReference>
<evidence type="ECO:0000256" key="8">
    <source>
        <dbReference type="ARBA" id="ARBA00023128"/>
    </source>
</evidence>
<name>A0A4T0FKY3_9BASI</name>
<dbReference type="SUPFAM" id="SSF52833">
    <property type="entry name" value="Thioredoxin-like"/>
    <property type="match status" value="1"/>
</dbReference>
<keyword evidence="7" id="KW-0249">Electron transport</keyword>
<dbReference type="PANTHER" id="PTHR12878">
    <property type="entry name" value="NADH-UBIQUINONE OXIDOREDUCTASE B8 SUBUNIT"/>
    <property type="match status" value="1"/>
</dbReference>
<protein>
    <recommendedName>
        <fullName evidence="10">Ribosomal protein/NADH dehydrogenase domain-containing protein</fullName>
    </recommendedName>
</protein>
<evidence type="ECO:0000256" key="5">
    <source>
        <dbReference type="ARBA" id="ARBA00022660"/>
    </source>
</evidence>
<keyword evidence="9" id="KW-0472">Membrane</keyword>
<dbReference type="OrthoDB" id="10250268at2759"/>
<dbReference type="AlphaFoldDB" id="A0A4T0FKY3"/>
<accession>A0A4T0FKY3</accession>
<evidence type="ECO:0000256" key="3">
    <source>
        <dbReference type="ARBA" id="ARBA00008939"/>
    </source>
</evidence>
<dbReference type="Pfam" id="PF05047">
    <property type="entry name" value="L51_S25_CI-B8"/>
    <property type="match status" value="1"/>
</dbReference>
<keyword evidence="8" id="KW-0496">Mitochondrion</keyword>
<dbReference type="InterPro" id="IPR007741">
    <property type="entry name" value="Ribosomal_mL43/mS25/NADH_DH"/>
</dbReference>
<proteinExistence type="inferred from homology"/>
<evidence type="ECO:0000313" key="12">
    <source>
        <dbReference type="Proteomes" id="UP000310189"/>
    </source>
</evidence>
<evidence type="ECO:0000256" key="9">
    <source>
        <dbReference type="ARBA" id="ARBA00023136"/>
    </source>
</evidence>
<gene>
    <name evidence="11" type="ORF">E3P99_03211</name>
</gene>
<keyword evidence="12" id="KW-1185">Reference proteome</keyword>
<evidence type="ECO:0000256" key="4">
    <source>
        <dbReference type="ARBA" id="ARBA00022448"/>
    </source>
</evidence>
<dbReference type="InterPro" id="IPR016464">
    <property type="entry name" value="NADH_Ub_cplx-1_asu_su-2"/>
</dbReference>
<comment type="caution">
    <text evidence="11">The sequence shown here is derived from an EMBL/GenBank/DDBJ whole genome shotgun (WGS) entry which is preliminary data.</text>
</comment>
<evidence type="ECO:0000313" key="11">
    <source>
        <dbReference type="EMBL" id="TIA87376.1"/>
    </source>
</evidence>
<keyword evidence="4" id="KW-0813">Transport</keyword>
<keyword evidence="5" id="KW-0679">Respiratory chain</keyword>
<keyword evidence="6" id="KW-0999">Mitochondrion inner membrane</keyword>
<dbReference type="InterPro" id="IPR036249">
    <property type="entry name" value="Thioredoxin-like_sf"/>
</dbReference>
<feature type="domain" description="Ribosomal protein/NADH dehydrogenase" evidence="10">
    <location>
        <begin position="21"/>
        <end position="101"/>
    </location>
</feature>
<evidence type="ECO:0000259" key="10">
    <source>
        <dbReference type="SMART" id="SM00916"/>
    </source>
</evidence>
<reference evidence="11 12" key="1">
    <citation type="submission" date="2019-03" db="EMBL/GenBank/DDBJ databases">
        <title>Sequencing 23 genomes of Wallemia ichthyophaga.</title>
        <authorList>
            <person name="Gostincar C."/>
        </authorList>
    </citation>
    <scope>NUCLEOTIDE SEQUENCE [LARGE SCALE GENOMIC DNA]</scope>
    <source>
        <strain evidence="11 12">EXF-5753</strain>
    </source>
</reference>
<dbReference type="GO" id="GO:0005743">
    <property type="term" value="C:mitochondrial inner membrane"/>
    <property type="evidence" value="ECO:0007669"/>
    <property type="project" value="UniProtKB-SubCell"/>
</dbReference>
<comment type="function">
    <text evidence="1">Accessory subunit of the mitochondrial membrane respiratory chain NADH dehydrogenase (Complex I), that is believed not to be involved in catalysis. Complex I functions in the transfer of electrons from NADH to the respiratory chain. The immediate electron acceptor for the enzyme is believed to be ubiquinone.</text>
</comment>
<evidence type="ECO:0000256" key="2">
    <source>
        <dbReference type="ARBA" id="ARBA00004443"/>
    </source>
</evidence>
<evidence type="ECO:0000256" key="6">
    <source>
        <dbReference type="ARBA" id="ARBA00022792"/>
    </source>
</evidence>
<dbReference type="Proteomes" id="UP000310189">
    <property type="component" value="Unassembled WGS sequence"/>
</dbReference>
<dbReference type="PANTHER" id="PTHR12878:SF0">
    <property type="entry name" value="NADH DEHYDROGENASE [UBIQUINONE] 1 ALPHA SUBCOMPLEX SUBUNIT 2"/>
    <property type="match status" value="1"/>
</dbReference>
<evidence type="ECO:0000256" key="7">
    <source>
        <dbReference type="ARBA" id="ARBA00022982"/>
    </source>
</evidence>
<dbReference type="PIRSF" id="PIRSF005822">
    <property type="entry name" value="NDUA2"/>
    <property type="match status" value="1"/>
</dbReference>
<comment type="subcellular location">
    <subcellularLocation>
        <location evidence="2">Mitochondrion inner membrane</location>
        <topology evidence="2">Peripheral membrane protein</topology>
        <orientation evidence="2">Matrix side</orientation>
    </subcellularLocation>
</comment>
<dbReference type="SMART" id="SM00916">
    <property type="entry name" value="L51_S25_CI-B8"/>
    <property type="match status" value="1"/>
</dbReference>
<dbReference type="Gene3D" id="3.40.30.10">
    <property type="entry name" value="Glutaredoxin"/>
    <property type="match status" value="1"/>
</dbReference>
<comment type="similarity">
    <text evidence="3">Belongs to the complex I NDUFA2 subunit family.</text>
</comment>
<sequence length="102" mass="11065">MSVFSRALPTAVKEIRLIGCQTGNRSEGFRQFIQSSYPNLKQSNPHLPILVREAEGAPARAFARFGTALIAAEYGLEKNVSLDGLSAGEVTKQIESLLSKTN</sequence>